<dbReference type="InterPro" id="IPR000618">
    <property type="entry name" value="Insect_cuticle"/>
</dbReference>
<dbReference type="OrthoDB" id="6379191at2759"/>
<dbReference type="PRINTS" id="PR00947">
    <property type="entry name" value="CUTICLE"/>
</dbReference>
<accession>A0A2A3EIE5</accession>
<feature type="signal peptide" evidence="3">
    <location>
        <begin position="1"/>
        <end position="28"/>
    </location>
</feature>
<dbReference type="GO" id="GO:0008010">
    <property type="term" value="F:structural constituent of chitin-based larval cuticle"/>
    <property type="evidence" value="ECO:0007669"/>
    <property type="project" value="TreeGrafter"/>
</dbReference>
<name>A0A2A3EIE5_APICC</name>
<dbReference type="PROSITE" id="PS00233">
    <property type="entry name" value="CHIT_BIND_RR_1"/>
    <property type="match status" value="2"/>
</dbReference>
<dbReference type="PANTHER" id="PTHR10380">
    <property type="entry name" value="CUTICLE PROTEIN"/>
    <property type="match status" value="1"/>
</dbReference>
<evidence type="ECO:0000256" key="3">
    <source>
        <dbReference type="SAM" id="SignalP"/>
    </source>
</evidence>
<keyword evidence="1 2" id="KW-0193">Cuticle</keyword>
<keyword evidence="5" id="KW-1185">Reference proteome</keyword>
<dbReference type="AlphaFoldDB" id="A0A2A3EIE5"/>
<dbReference type="Pfam" id="PF00379">
    <property type="entry name" value="Chitin_bind_4"/>
    <property type="match status" value="2"/>
</dbReference>
<reference evidence="4 5" key="1">
    <citation type="submission" date="2014-07" db="EMBL/GenBank/DDBJ databases">
        <title>Genomic and transcriptomic analysis on Apis cerana provide comprehensive insights into honey bee biology.</title>
        <authorList>
            <person name="Diao Q."/>
            <person name="Sun L."/>
            <person name="Zheng H."/>
            <person name="Zheng H."/>
            <person name="Xu S."/>
            <person name="Wang S."/>
            <person name="Zeng Z."/>
            <person name="Hu F."/>
            <person name="Su S."/>
            <person name="Wu J."/>
        </authorList>
    </citation>
    <scope>NUCLEOTIDE SEQUENCE [LARGE SCALE GENOMIC DNA]</scope>
    <source>
        <tissue evidence="4">Pupae without intestine</tissue>
    </source>
</reference>
<dbReference type="EMBL" id="KZ288251">
    <property type="protein sequence ID" value="PBC31052.1"/>
    <property type="molecule type" value="Genomic_DNA"/>
</dbReference>
<dbReference type="PROSITE" id="PS51155">
    <property type="entry name" value="CHIT_BIND_RR_2"/>
    <property type="match status" value="2"/>
</dbReference>
<proteinExistence type="predicted"/>
<evidence type="ECO:0000256" key="2">
    <source>
        <dbReference type="PROSITE-ProRule" id="PRU00497"/>
    </source>
</evidence>
<dbReference type="PANTHER" id="PTHR10380:SF241">
    <property type="entry name" value="CUTICULAR PROTEIN 47EG-RELATED"/>
    <property type="match status" value="1"/>
</dbReference>
<evidence type="ECO:0000256" key="1">
    <source>
        <dbReference type="ARBA" id="ARBA00022460"/>
    </source>
</evidence>
<sequence length="265" mass="28126">MNTLVSSVWCWTFQICAIFAVIAVSASAAPVDNTPVPIIAYSADGPNADGSYVFTYETGNGIKVEEHGQLKQVNDTNSVVVVQGSFSYPNAEGSPVALTYVADENGFQPQGEHLPTPHPIPAAILKALEYIAAHPEQDNIAVIALAGCVAAAPAEDVIPIVAQSQEGPNPDGSYKWSYESGNGIKAQEEGHLENAGQENEAMNAQGSFSYPSDDGQQISLTYIANEEGFQPQGAHLPTTPEIPPLIQKALDWIAAHPSKEDQNQV</sequence>
<dbReference type="InterPro" id="IPR031311">
    <property type="entry name" value="CHIT_BIND_RR_consensus"/>
</dbReference>
<dbReference type="InterPro" id="IPR050468">
    <property type="entry name" value="Cuticle_Struct_Prot"/>
</dbReference>
<keyword evidence="3" id="KW-0732">Signal</keyword>
<evidence type="ECO:0000313" key="5">
    <source>
        <dbReference type="Proteomes" id="UP000242457"/>
    </source>
</evidence>
<protein>
    <submittedName>
        <fullName evidence="4">Endocuticle structural glycoprotein SgAbd-2</fullName>
    </submittedName>
</protein>
<dbReference type="GO" id="GO:0062129">
    <property type="term" value="C:chitin-based extracellular matrix"/>
    <property type="evidence" value="ECO:0007669"/>
    <property type="project" value="TreeGrafter"/>
</dbReference>
<gene>
    <name evidence="4" type="ORF">APICC_09556</name>
</gene>
<organism evidence="4 5">
    <name type="scientific">Apis cerana cerana</name>
    <name type="common">Oriental honeybee</name>
    <dbReference type="NCBI Taxonomy" id="94128"/>
    <lineage>
        <taxon>Eukaryota</taxon>
        <taxon>Metazoa</taxon>
        <taxon>Ecdysozoa</taxon>
        <taxon>Arthropoda</taxon>
        <taxon>Hexapoda</taxon>
        <taxon>Insecta</taxon>
        <taxon>Pterygota</taxon>
        <taxon>Neoptera</taxon>
        <taxon>Endopterygota</taxon>
        <taxon>Hymenoptera</taxon>
        <taxon>Apocrita</taxon>
        <taxon>Aculeata</taxon>
        <taxon>Apoidea</taxon>
        <taxon>Anthophila</taxon>
        <taxon>Apidae</taxon>
        <taxon>Apis</taxon>
    </lineage>
</organism>
<feature type="chain" id="PRO_5012697534" evidence="3">
    <location>
        <begin position="29"/>
        <end position="265"/>
    </location>
</feature>
<evidence type="ECO:0000313" key="4">
    <source>
        <dbReference type="EMBL" id="PBC31052.1"/>
    </source>
</evidence>
<dbReference type="STRING" id="94128.A0A2A3EIE5"/>
<dbReference type="Proteomes" id="UP000242457">
    <property type="component" value="Unassembled WGS sequence"/>
</dbReference>